<protein>
    <recommendedName>
        <fullName evidence="3">DUF4935 domain-containing protein</fullName>
    </recommendedName>
</protein>
<comment type="caution">
    <text evidence="1">The sequence shown here is derived from an EMBL/GenBank/DDBJ whole genome shotgun (WGS) entry which is preliminary data.</text>
</comment>
<dbReference type="Proteomes" id="UP000494120">
    <property type="component" value="Unassembled WGS sequence"/>
</dbReference>
<name>A0ABY6XSD1_9BURK</name>
<accession>A0ABY6XSD1</accession>
<evidence type="ECO:0000313" key="1">
    <source>
        <dbReference type="EMBL" id="VWC73316.1"/>
    </source>
</evidence>
<dbReference type="RefSeq" id="WP_174957744.1">
    <property type="nucleotide sequence ID" value="NZ_CABVQG010000011.1"/>
</dbReference>
<evidence type="ECO:0008006" key="3">
    <source>
        <dbReference type="Google" id="ProtNLM"/>
    </source>
</evidence>
<reference evidence="1 2" key="1">
    <citation type="submission" date="2019-09" db="EMBL/GenBank/DDBJ databases">
        <authorList>
            <person name="Depoorter E."/>
        </authorList>
    </citation>
    <scope>NUCLEOTIDE SEQUENCE [LARGE SCALE GENOMIC DNA]</scope>
    <source>
        <strain evidence="1 2">R-17378</strain>
    </source>
</reference>
<evidence type="ECO:0000313" key="2">
    <source>
        <dbReference type="Proteomes" id="UP000494120"/>
    </source>
</evidence>
<proteinExistence type="predicted"/>
<gene>
    <name evidence="1" type="ORF">BLA17378_03407</name>
</gene>
<keyword evidence="2" id="KW-1185">Reference proteome</keyword>
<dbReference type="EMBL" id="CABVQG010000011">
    <property type="protein sequence ID" value="VWC73316.1"/>
    <property type="molecule type" value="Genomic_DNA"/>
</dbReference>
<sequence>MNAHSIQRPVVFLLDRNVVALIKAAVTGGRQHDVRKQAYLDGLRALDVPENSMSPILSIMEGEKGYEDCAEEKAECLEKEVDAVGRFFKRANTDAEYLRAFKDDATALFADWRESQWGARAAFFSSTAELVVQKVAERERRCVEDELVRRARAARLATDDAILMLLLACLYGSDAARRVLKPAKPNPYNVLTDLHNIARVGMVKAVAQQSPYPIDVRFLTMDQGLFDVLRHIKIVRPRITAAGGVEMQIGYGPGLFPALSAADVHGLLQRCTSSVSAAAGKPA</sequence>
<organism evidence="1 2">
    <name type="scientific">Burkholderia aenigmatica</name>
    <dbReference type="NCBI Taxonomy" id="2015348"/>
    <lineage>
        <taxon>Bacteria</taxon>
        <taxon>Pseudomonadati</taxon>
        <taxon>Pseudomonadota</taxon>
        <taxon>Betaproteobacteria</taxon>
        <taxon>Burkholderiales</taxon>
        <taxon>Burkholderiaceae</taxon>
        <taxon>Burkholderia</taxon>
        <taxon>Burkholderia cepacia complex</taxon>
    </lineage>
</organism>